<reference evidence="1" key="1">
    <citation type="submission" date="2018-02" db="EMBL/GenBank/DDBJ databases">
        <title>The genomes of Aspergillus section Nigri reveals drivers in fungal speciation.</title>
        <authorList>
            <consortium name="DOE Joint Genome Institute"/>
            <person name="Vesth T.C."/>
            <person name="Nybo J."/>
            <person name="Theobald S."/>
            <person name="Brandl J."/>
            <person name="Frisvad J.C."/>
            <person name="Nielsen K.F."/>
            <person name="Lyhne E.K."/>
            <person name="Kogle M.E."/>
            <person name="Kuo A."/>
            <person name="Riley R."/>
            <person name="Clum A."/>
            <person name="Nolan M."/>
            <person name="Lipzen A."/>
            <person name="Salamov A."/>
            <person name="Henrissat B."/>
            <person name="Wiebenga A."/>
            <person name="De vries R.P."/>
            <person name="Grigoriev I.V."/>
            <person name="Mortensen U.H."/>
            <person name="Andersen M.R."/>
            <person name="Baker S.E."/>
        </authorList>
    </citation>
    <scope>NUCLEOTIDE SEQUENCE</scope>
    <source>
        <strain evidence="1">CBS 621.78</strain>
    </source>
</reference>
<sequence length="509" mass="57825">MAIELLRHVPTTNFLIVEKNSGLGGTWYENRYPGCACDIRSALYSLSFEQRGNWTRDYSTQEEILKYLDEVSSKWNLQRHIRFDSTVHKAQWDNHQLLWRVRVSTGDLESSMQSQYQLTTDKLISAAGQLNIPRYPDIPGLGSFVGKQMHSARWDSTYDVAGKRIAVIGNGASAFQVVPELAKTASRLMVYQRSPKWIIPRQDQSIGRLDELLLIWVPPSLHAYITNPDYSPSQIEWIVRWMKSQLPDKPDLWDTLTPRYPFGCNRIFPLRWPIQRITATGIQVETEEAQPFDLIVLATGSHTVGFLFSMDIYGLDGRPLRELWKAGAQAYRGVVAEDLPNFGFLYGPNTNLGHNSVIHMIEAQSRYLGKLITAVVEPRLHGQTLALRIRPDALRAYNEQLQNLLSETSWADARCSSWYKTEDGRNVHNWPKNVGQYQAKLAQVHWDDFIAEGSAATSVRKLADRASDRVRWCWMSLVAIGLTLATMITGVRNCSIPSFLLGSALVEKV</sequence>
<evidence type="ECO:0000313" key="2">
    <source>
        <dbReference type="Proteomes" id="UP000249057"/>
    </source>
</evidence>
<organism evidence="1 2">
    <name type="scientific">Aspergillus brunneoviolaceus CBS 621.78</name>
    <dbReference type="NCBI Taxonomy" id="1450534"/>
    <lineage>
        <taxon>Eukaryota</taxon>
        <taxon>Fungi</taxon>
        <taxon>Dikarya</taxon>
        <taxon>Ascomycota</taxon>
        <taxon>Pezizomycotina</taxon>
        <taxon>Eurotiomycetes</taxon>
        <taxon>Eurotiomycetidae</taxon>
        <taxon>Eurotiales</taxon>
        <taxon>Aspergillaceae</taxon>
        <taxon>Aspergillus</taxon>
        <taxon>Aspergillus subgen. Circumdati</taxon>
    </lineage>
</organism>
<protein>
    <submittedName>
        <fullName evidence="1">FAD/NAD(P)-binding domain-containing protein</fullName>
    </submittedName>
</protein>
<proteinExistence type="predicted"/>
<dbReference type="Proteomes" id="UP000249057">
    <property type="component" value="Unassembled WGS sequence"/>
</dbReference>
<accession>A0ACD1G1Q0</accession>
<name>A0ACD1G1Q0_9EURO</name>
<keyword evidence="2" id="KW-1185">Reference proteome</keyword>
<evidence type="ECO:0000313" key="1">
    <source>
        <dbReference type="EMBL" id="RAH43197.1"/>
    </source>
</evidence>
<dbReference type="EMBL" id="KZ825365">
    <property type="protein sequence ID" value="RAH43197.1"/>
    <property type="molecule type" value="Genomic_DNA"/>
</dbReference>
<gene>
    <name evidence="1" type="ORF">BO95DRAFT_455264</name>
</gene>